<dbReference type="Ensembl" id="ENSLCAT00010061011.1">
    <property type="protein sequence ID" value="ENSLCAP00010059398.1"/>
    <property type="gene ID" value="ENSLCAG00010027691.1"/>
</dbReference>
<dbReference type="InParanoid" id="A0A4W6G787"/>
<dbReference type="Pfam" id="PF05825">
    <property type="entry name" value="PSP94"/>
    <property type="match status" value="1"/>
</dbReference>
<name>A0A4W6G787_LATCA</name>
<feature type="signal peptide" evidence="5">
    <location>
        <begin position="1"/>
        <end position="19"/>
    </location>
</feature>
<evidence type="ECO:0000313" key="6">
    <source>
        <dbReference type="Ensembl" id="ENSLCAP00010059398.1"/>
    </source>
</evidence>
<evidence type="ECO:0000256" key="3">
    <source>
        <dbReference type="ARBA" id="ARBA00022525"/>
    </source>
</evidence>
<dbReference type="GeneTree" id="ENSGT00940000168891"/>
<dbReference type="GO" id="GO:0005576">
    <property type="term" value="C:extracellular region"/>
    <property type="evidence" value="ECO:0007669"/>
    <property type="project" value="UniProtKB-SubCell"/>
</dbReference>
<comment type="subcellular location">
    <subcellularLocation>
        <location evidence="1">Secreted</location>
    </subcellularLocation>
</comment>
<feature type="chain" id="PRO_5021420691" description="Beta-microseminoprotein" evidence="5">
    <location>
        <begin position="20"/>
        <end position="114"/>
    </location>
</feature>
<keyword evidence="3" id="KW-0964">Secreted</keyword>
<dbReference type="Proteomes" id="UP000314980">
    <property type="component" value="Unassembled WGS sequence"/>
</dbReference>
<evidence type="ECO:0008006" key="8">
    <source>
        <dbReference type="Google" id="ProtNLM"/>
    </source>
</evidence>
<dbReference type="Gene3D" id="2.60.40.1900">
    <property type="entry name" value="Beta-microseminoprotein (PSP94) domain"/>
    <property type="match status" value="1"/>
</dbReference>
<sequence length="114" mass="13006">MKYLALAVLLCGLLSLSNAFCYFKVIEPGTTHCQDNEDKTWHAVGSTWRNSKCMDCDCSQCCSAYSTPKQFPDDCVSVFDSQICDYRVHKRDDPTVECPIYDFPHKYSLFHALS</sequence>
<dbReference type="PANTHER" id="PTHR10500">
    <property type="entry name" value="BETA-MICROSEMINOPROTEIN"/>
    <property type="match status" value="1"/>
</dbReference>
<keyword evidence="4" id="KW-1015">Disulfide bond</keyword>
<keyword evidence="7" id="KW-1185">Reference proteome</keyword>
<reference evidence="7" key="1">
    <citation type="submission" date="2015-09" db="EMBL/GenBank/DDBJ databases">
        <authorList>
            <person name="Sai Rama Sridatta P."/>
        </authorList>
    </citation>
    <scope>NUCLEOTIDE SEQUENCE [LARGE SCALE GENOMIC DNA]</scope>
</reference>
<keyword evidence="5" id="KW-0732">Signal</keyword>
<dbReference type="PANTHER" id="PTHR10500:SF7">
    <property type="entry name" value="BETA-MICROSEMINOPROTEIN"/>
    <property type="match status" value="1"/>
</dbReference>
<dbReference type="AlphaFoldDB" id="A0A4W6G787"/>
<accession>A0A4W6G787</accession>
<evidence type="ECO:0000313" key="7">
    <source>
        <dbReference type="Proteomes" id="UP000314980"/>
    </source>
</evidence>
<evidence type="ECO:0000256" key="1">
    <source>
        <dbReference type="ARBA" id="ARBA00004613"/>
    </source>
</evidence>
<protein>
    <recommendedName>
        <fullName evidence="8">Beta-microseminoprotein</fullName>
    </recommendedName>
</protein>
<comment type="similarity">
    <text evidence="2">Belongs to the beta-microseminoprotein family.</text>
</comment>
<proteinExistence type="inferred from homology"/>
<organism evidence="6 7">
    <name type="scientific">Lates calcarifer</name>
    <name type="common">Barramundi</name>
    <name type="synonym">Holocentrus calcarifer</name>
    <dbReference type="NCBI Taxonomy" id="8187"/>
    <lineage>
        <taxon>Eukaryota</taxon>
        <taxon>Metazoa</taxon>
        <taxon>Chordata</taxon>
        <taxon>Craniata</taxon>
        <taxon>Vertebrata</taxon>
        <taxon>Euteleostomi</taxon>
        <taxon>Actinopterygii</taxon>
        <taxon>Neopterygii</taxon>
        <taxon>Teleostei</taxon>
        <taxon>Neoteleostei</taxon>
        <taxon>Acanthomorphata</taxon>
        <taxon>Carangaria</taxon>
        <taxon>Carangaria incertae sedis</taxon>
        <taxon>Centropomidae</taxon>
        <taxon>Lates</taxon>
    </lineage>
</organism>
<evidence type="ECO:0000256" key="5">
    <source>
        <dbReference type="SAM" id="SignalP"/>
    </source>
</evidence>
<evidence type="ECO:0000256" key="2">
    <source>
        <dbReference type="ARBA" id="ARBA00010352"/>
    </source>
</evidence>
<dbReference type="InterPro" id="IPR008735">
    <property type="entry name" value="PSP94"/>
</dbReference>
<reference evidence="6" key="3">
    <citation type="submission" date="2025-09" db="UniProtKB">
        <authorList>
            <consortium name="Ensembl"/>
        </authorList>
    </citation>
    <scope>IDENTIFICATION</scope>
</reference>
<reference evidence="6" key="2">
    <citation type="submission" date="2025-08" db="UniProtKB">
        <authorList>
            <consortium name="Ensembl"/>
        </authorList>
    </citation>
    <scope>IDENTIFICATION</scope>
</reference>
<evidence type="ECO:0000256" key="4">
    <source>
        <dbReference type="ARBA" id="ARBA00023157"/>
    </source>
</evidence>